<accession>A0ABX2FJI7</accession>
<name>A0ABX2FJI7_9BACT</name>
<dbReference type="PANTHER" id="PTHR23028:SF53">
    <property type="entry name" value="ACYL_TRANSF_3 DOMAIN-CONTAINING PROTEIN"/>
    <property type="match status" value="1"/>
</dbReference>
<feature type="transmembrane region" description="Helical" evidence="1">
    <location>
        <begin position="106"/>
        <end position="124"/>
    </location>
</feature>
<dbReference type="InterPro" id="IPR050879">
    <property type="entry name" value="Acyltransferase_3"/>
</dbReference>
<feature type="transmembrane region" description="Helical" evidence="1">
    <location>
        <begin position="287"/>
        <end position="305"/>
    </location>
</feature>
<keyword evidence="1" id="KW-1133">Transmembrane helix</keyword>
<dbReference type="Pfam" id="PF01757">
    <property type="entry name" value="Acyl_transf_3"/>
    <property type="match status" value="1"/>
</dbReference>
<organism evidence="3 4">
    <name type="scientific">Hymenobacter caeli</name>
    <dbReference type="NCBI Taxonomy" id="2735894"/>
    <lineage>
        <taxon>Bacteria</taxon>
        <taxon>Pseudomonadati</taxon>
        <taxon>Bacteroidota</taxon>
        <taxon>Cytophagia</taxon>
        <taxon>Cytophagales</taxon>
        <taxon>Hymenobacteraceae</taxon>
        <taxon>Hymenobacter</taxon>
    </lineage>
</organism>
<comment type="caution">
    <text evidence="3">The sequence shown here is derived from an EMBL/GenBank/DDBJ whole genome shotgun (WGS) entry which is preliminary data.</text>
</comment>
<feature type="transmembrane region" description="Helical" evidence="1">
    <location>
        <begin position="241"/>
        <end position="272"/>
    </location>
</feature>
<feature type="transmembrane region" description="Helical" evidence="1">
    <location>
        <begin position="317"/>
        <end position="335"/>
    </location>
</feature>
<keyword evidence="4" id="KW-1185">Reference proteome</keyword>
<proteinExistence type="predicted"/>
<feature type="transmembrane region" description="Helical" evidence="1">
    <location>
        <begin position="66"/>
        <end position="86"/>
    </location>
</feature>
<gene>
    <name evidence="3" type="ORF">HNP98_000082</name>
</gene>
<evidence type="ECO:0000313" key="4">
    <source>
        <dbReference type="Proteomes" id="UP000779507"/>
    </source>
</evidence>
<evidence type="ECO:0000259" key="2">
    <source>
        <dbReference type="Pfam" id="PF01757"/>
    </source>
</evidence>
<keyword evidence="1" id="KW-0472">Membrane</keyword>
<dbReference type="RefSeq" id="WP_173808071.1">
    <property type="nucleotide sequence ID" value="NZ_JABSNP010000001.1"/>
</dbReference>
<evidence type="ECO:0000256" key="1">
    <source>
        <dbReference type="SAM" id="Phobius"/>
    </source>
</evidence>
<feature type="transmembrane region" description="Helical" evidence="1">
    <location>
        <begin position="158"/>
        <end position="180"/>
    </location>
</feature>
<reference evidence="3 4" key="1">
    <citation type="submission" date="2020-05" db="EMBL/GenBank/DDBJ databases">
        <title>Genomic Encyclopedia of Type Strains, Phase IV (KMG-V): Genome sequencing to study the core and pangenomes of soil and plant-associated prokaryotes.</title>
        <authorList>
            <person name="Whitman W."/>
        </authorList>
    </citation>
    <scope>NUCLEOTIDE SEQUENCE [LARGE SCALE GENOMIC DNA]</scope>
    <source>
        <strain evidence="3 4">9A</strain>
    </source>
</reference>
<protein>
    <submittedName>
        <fullName evidence="3">Peptidoglycan/LPS O-acetylase OafA/YrhL</fullName>
    </submittedName>
</protein>
<evidence type="ECO:0000313" key="3">
    <source>
        <dbReference type="EMBL" id="NRT17279.1"/>
    </source>
</evidence>
<sequence length="349" mass="39913">MANIVIEGRSLEGQRAESTVVPPKKFVEGLGFLRGVAALSVCLYHFTGGALPKLRDPSIERFFTNGWLGVDIFFVISGFIIPYSLVGKNYSIFGFFGYIKKRIIRINPPAYVGLGLVLAQWYFIDYFIAHNNKYTAGLSLPQLINNITFTIPFTHYKWIVAIFWTLAIEFQFYIFIGLLFNKIFENFNPFVFLLIFLSAAALQYLPFTSRENFFHYSSLFALGGLALCYHRGLIGIKSYAVLLAIFFIIAWVQLLPYIAIIGLVTVMFISFFKVKNRVADFFGKISYSFYLIHFLVGSTCEFFLIRIFSPDPLINKIIMLLISLIISTGCAYVFYNLVEKQFMKLANKL</sequence>
<dbReference type="EMBL" id="JABSNP010000001">
    <property type="protein sequence ID" value="NRT17279.1"/>
    <property type="molecule type" value="Genomic_DNA"/>
</dbReference>
<dbReference type="Proteomes" id="UP000779507">
    <property type="component" value="Unassembled WGS sequence"/>
</dbReference>
<feature type="transmembrane region" description="Helical" evidence="1">
    <location>
        <begin position="26"/>
        <end position="46"/>
    </location>
</feature>
<feature type="transmembrane region" description="Helical" evidence="1">
    <location>
        <begin position="187"/>
        <end position="207"/>
    </location>
</feature>
<keyword evidence="1" id="KW-0812">Transmembrane</keyword>
<dbReference type="InterPro" id="IPR002656">
    <property type="entry name" value="Acyl_transf_3_dom"/>
</dbReference>
<feature type="domain" description="Acyltransferase 3" evidence="2">
    <location>
        <begin position="29"/>
        <end position="335"/>
    </location>
</feature>
<dbReference type="PANTHER" id="PTHR23028">
    <property type="entry name" value="ACETYLTRANSFERASE"/>
    <property type="match status" value="1"/>
</dbReference>